<reference evidence="10 11" key="1">
    <citation type="submission" date="2014-03" db="EMBL/GenBank/DDBJ databases">
        <title>The draft genome sequence of Thalassospira mesophila JCM 18969.</title>
        <authorList>
            <person name="Lai Q."/>
            <person name="Shao Z."/>
        </authorList>
    </citation>
    <scope>NUCLEOTIDE SEQUENCE [LARGE SCALE GENOMIC DNA]</scope>
    <source>
        <strain evidence="10 11">JCM 18969</strain>
    </source>
</reference>
<dbReference type="Pfam" id="PF00015">
    <property type="entry name" value="MCPsignal"/>
    <property type="match status" value="1"/>
</dbReference>
<dbReference type="InterPro" id="IPR024478">
    <property type="entry name" value="HlyB_4HB_MCP"/>
</dbReference>
<dbReference type="Gene3D" id="6.10.340.10">
    <property type="match status" value="1"/>
</dbReference>
<dbReference type="SUPFAM" id="SSF58104">
    <property type="entry name" value="Methyl-accepting chemotaxis protein (MCP) signaling domain"/>
    <property type="match status" value="1"/>
</dbReference>
<dbReference type="SMART" id="SM00304">
    <property type="entry name" value="HAMP"/>
    <property type="match status" value="1"/>
</dbReference>
<dbReference type="InterPro" id="IPR000727">
    <property type="entry name" value="T_SNARE_dom"/>
</dbReference>
<dbReference type="AlphaFoldDB" id="A0A1Y2KXP0"/>
<dbReference type="InterPro" id="IPR004089">
    <property type="entry name" value="MCPsignal_dom"/>
</dbReference>
<comment type="similarity">
    <text evidence="4">Belongs to the methyl-accepting chemotaxis (MCP) protein family.</text>
</comment>
<dbReference type="PRINTS" id="PR00260">
    <property type="entry name" value="CHEMTRNSDUCR"/>
</dbReference>
<dbReference type="GO" id="GO:0006935">
    <property type="term" value="P:chemotaxis"/>
    <property type="evidence" value="ECO:0007669"/>
    <property type="project" value="InterPro"/>
</dbReference>
<proteinExistence type="inferred from homology"/>
<accession>A0A1Y2KXP0</accession>
<feature type="transmembrane region" description="Helical" evidence="6">
    <location>
        <begin position="190"/>
        <end position="213"/>
    </location>
</feature>
<evidence type="ECO:0000259" key="8">
    <source>
        <dbReference type="PROSITE" id="PS50192"/>
    </source>
</evidence>
<dbReference type="OrthoDB" id="3378718at2"/>
<feature type="transmembrane region" description="Helical" evidence="6">
    <location>
        <begin position="17"/>
        <end position="39"/>
    </location>
</feature>
<evidence type="ECO:0000256" key="1">
    <source>
        <dbReference type="ARBA" id="ARBA00004429"/>
    </source>
</evidence>
<dbReference type="Gene3D" id="1.10.287.950">
    <property type="entry name" value="Methyl-accepting chemotaxis protein"/>
    <property type="match status" value="1"/>
</dbReference>
<dbReference type="InterPro" id="IPR003660">
    <property type="entry name" value="HAMP_dom"/>
</dbReference>
<dbReference type="EMBL" id="JFKA01000007">
    <property type="protein sequence ID" value="OSQ37152.1"/>
    <property type="molecule type" value="Genomic_DNA"/>
</dbReference>
<dbReference type="Pfam" id="PF00672">
    <property type="entry name" value="HAMP"/>
    <property type="match status" value="1"/>
</dbReference>
<dbReference type="PROSITE" id="PS50111">
    <property type="entry name" value="CHEMOTAXIS_TRANSDUC_2"/>
    <property type="match status" value="1"/>
</dbReference>
<sequence>MEDGVVVLKNISISKKIFGGFGLIVALLLVITVVSGLSLRAADDNFKSYRQLALQTNLAGRVQANLLETRLAAKDFLLTMSEKSEAAAKKRAAATLDLNRQLSEVNTQDNVHSLLAGAAAELQQYLEAFNQVVDLTRKGDTASLARRDALVHGTLDVIGPQIASVMEELKLSLKAEQDELGPRASSATEMAMIVSITVSLVALVLGAVAAFMVGQGISRPVLALTDAMRALAAGDKSTDIPGQDHNDEIGDMSAAVLVFKQNMQKADDLAQKELEAQHRRVQRTEMIDRLTTDFDHDVSDALKTVAAAATEMQATAQSMTATAEETGRQSTAVAAASDQASSNVQMVASAAEELSASINEISHQVSQSSQISTKAVSDAEQTNIQVKGLAEAAQKIGDVVNLINDIANQTNLLALNATIEAARAGEAGKGFAVVAAEVKNLASATARATDEITSQITGIQNETREAVLAIQSIGGTIAQINEIAANIASAVEQQGAATQEITRNVQQAYSGTSEVSQNISGVTEAVSSTGAAAEQVLAASGELSEQSEVLRSRVEQFLHAVKTA</sequence>
<gene>
    <name evidence="10" type="ORF">TMES_15095</name>
</gene>
<evidence type="ECO:0000256" key="5">
    <source>
        <dbReference type="PROSITE-ProRule" id="PRU00284"/>
    </source>
</evidence>
<dbReference type="InterPro" id="IPR004090">
    <property type="entry name" value="Chemotax_Me-accpt_rcpt"/>
</dbReference>
<dbReference type="PANTHER" id="PTHR32089:SF112">
    <property type="entry name" value="LYSOZYME-LIKE PROTEIN-RELATED"/>
    <property type="match status" value="1"/>
</dbReference>
<keyword evidence="2" id="KW-1003">Cell membrane</keyword>
<comment type="subcellular location">
    <subcellularLocation>
        <location evidence="1">Cell inner membrane</location>
        <topology evidence="1">Multi-pass membrane protein</topology>
    </subcellularLocation>
</comment>
<feature type="domain" description="T-SNARE coiled-coil homology" evidence="8">
    <location>
        <begin position="460"/>
        <end position="522"/>
    </location>
</feature>
<evidence type="ECO:0000256" key="4">
    <source>
        <dbReference type="ARBA" id="ARBA00029447"/>
    </source>
</evidence>
<evidence type="ECO:0000259" key="7">
    <source>
        <dbReference type="PROSITE" id="PS50111"/>
    </source>
</evidence>
<organism evidence="10 11">
    <name type="scientific">Thalassospira mesophila</name>
    <dbReference type="NCBI Taxonomy" id="1293891"/>
    <lineage>
        <taxon>Bacteria</taxon>
        <taxon>Pseudomonadati</taxon>
        <taxon>Pseudomonadota</taxon>
        <taxon>Alphaproteobacteria</taxon>
        <taxon>Rhodospirillales</taxon>
        <taxon>Thalassospiraceae</taxon>
        <taxon>Thalassospira</taxon>
    </lineage>
</organism>
<evidence type="ECO:0000256" key="6">
    <source>
        <dbReference type="SAM" id="Phobius"/>
    </source>
</evidence>
<evidence type="ECO:0000313" key="10">
    <source>
        <dbReference type="EMBL" id="OSQ37152.1"/>
    </source>
</evidence>
<evidence type="ECO:0000313" key="11">
    <source>
        <dbReference type="Proteomes" id="UP000193391"/>
    </source>
</evidence>
<keyword evidence="2" id="KW-0997">Cell inner membrane</keyword>
<dbReference type="Pfam" id="PF12729">
    <property type="entry name" value="4HB_MCP_1"/>
    <property type="match status" value="1"/>
</dbReference>
<dbReference type="SMART" id="SM01358">
    <property type="entry name" value="HBM"/>
    <property type="match status" value="1"/>
</dbReference>
<evidence type="ECO:0000259" key="9">
    <source>
        <dbReference type="PROSITE" id="PS50885"/>
    </source>
</evidence>
<dbReference type="GO" id="GO:0004888">
    <property type="term" value="F:transmembrane signaling receptor activity"/>
    <property type="evidence" value="ECO:0007669"/>
    <property type="project" value="InterPro"/>
</dbReference>
<dbReference type="GO" id="GO:0007165">
    <property type="term" value="P:signal transduction"/>
    <property type="evidence" value="ECO:0007669"/>
    <property type="project" value="UniProtKB-KW"/>
</dbReference>
<dbReference type="Proteomes" id="UP000193391">
    <property type="component" value="Unassembled WGS sequence"/>
</dbReference>
<dbReference type="SMART" id="SM00283">
    <property type="entry name" value="MA"/>
    <property type="match status" value="1"/>
</dbReference>
<dbReference type="STRING" id="1293891.TMES_15095"/>
<protein>
    <submittedName>
        <fullName evidence="10">Chemotaxis protein</fullName>
    </submittedName>
</protein>
<dbReference type="PROSITE" id="PS50885">
    <property type="entry name" value="HAMP"/>
    <property type="match status" value="1"/>
</dbReference>
<keyword evidence="6" id="KW-0812">Transmembrane</keyword>
<dbReference type="GO" id="GO:0005886">
    <property type="term" value="C:plasma membrane"/>
    <property type="evidence" value="ECO:0007669"/>
    <property type="project" value="UniProtKB-SubCell"/>
</dbReference>
<comment type="caution">
    <text evidence="10">The sequence shown here is derived from an EMBL/GenBank/DDBJ whole genome shotgun (WGS) entry which is preliminary data.</text>
</comment>
<feature type="domain" description="HAMP" evidence="9">
    <location>
        <begin position="215"/>
        <end position="268"/>
    </location>
</feature>
<name>A0A1Y2KXP0_9PROT</name>
<keyword evidence="6" id="KW-0472">Membrane</keyword>
<dbReference type="PANTHER" id="PTHR32089">
    <property type="entry name" value="METHYL-ACCEPTING CHEMOTAXIS PROTEIN MCPB"/>
    <property type="match status" value="1"/>
</dbReference>
<keyword evidence="11" id="KW-1185">Reference proteome</keyword>
<evidence type="ECO:0000256" key="3">
    <source>
        <dbReference type="ARBA" id="ARBA00023224"/>
    </source>
</evidence>
<dbReference type="InterPro" id="IPR032255">
    <property type="entry name" value="HBM"/>
</dbReference>
<feature type="domain" description="Methyl-accepting transducer" evidence="7">
    <location>
        <begin position="301"/>
        <end position="544"/>
    </location>
</feature>
<keyword evidence="3 5" id="KW-0807">Transducer</keyword>
<keyword evidence="6" id="KW-1133">Transmembrane helix</keyword>
<dbReference type="CDD" id="cd06225">
    <property type="entry name" value="HAMP"/>
    <property type="match status" value="1"/>
</dbReference>
<evidence type="ECO:0000256" key="2">
    <source>
        <dbReference type="ARBA" id="ARBA00022519"/>
    </source>
</evidence>
<dbReference type="PROSITE" id="PS50192">
    <property type="entry name" value="T_SNARE"/>
    <property type="match status" value="1"/>
</dbReference>